<dbReference type="eggNOG" id="COG0607">
    <property type="taxonomic scope" value="Bacteria"/>
</dbReference>
<dbReference type="PANTHER" id="PTHR43031">
    <property type="entry name" value="FAD-DEPENDENT OXIDOREDUCTASE"/>
    <property type="match status" value="1"/>
</dbReference>
<feature type="domain" description="Rhodanese" evidence="1">
    <location>
        <begin position="30"/>
        <end position="123"/>
    </location>
</feature>
<dbReference type="Pfam" id="PF00581">
    <property type="entry name" value="Rhodanese"/>
    <property type="match status" value="1"/>
</dbReference>
<dbReference type="Gene3D" id="3.40.250.10">
    <property type="entry name" value="Rhodanese-like domain"/>
    <property type="match status" value="1"/>
</dbReference>
<dbReference type="RefSeq" id="WP_010528068.1">
    <property type="nucleotide sequence ID" value="NZ_AFSL01000071.1"/>
</dbReference>
<evidence type="ECO:0000313" key="2">
    <source>
        <dbReference type="EMBL" id="SFE56008.1"/>
    </source>
</evidence>
<dbReference type="SUPFAM" id="SSF52821">
    <property type="entry name" value="Rhodanese/Cell cycle control phosphatase"/>
    <property type="match status" value="1"/>
</dbReference>
<dbReference type="Proteomes" id="UP000181976">
    <property type="component" value="Unassembled WGS sequence"/>
</dbReference>
<dbReference type="OrthoDB" id="1450994at2"/>
<dbReference type="STRING" id="385682.SAMN05444380_11370"/>
<accession>A0A1I2BJL6</accession>
<dbReference type="InterPro" id="IPR001763">
    <property type="entry name" value="Rhodanese-like_dom"/>
</dbReference>
<gene>
    <name evidence="2" type="ORF">SAMN05444380_11370</name>
</gene>
<dbReference type="GO" id="GO:0016740">
    <property type="term" value="F:transferase activity"/>
    <property type="evidence" value="ECO:0007669"/>
    <property type="project" value="UniProtKB-KW"/>
</dbReference>
<dbReference type="InParanoid" id="A0A1I2BJL6"/>
<keyword evidence="3" id="KW-1185">Reference proteome</keyword>
<dbReference type="EMBL" id="FONA01000013">
    <property type="protein sequence ID" value="SFE56008.1"/>
    <property type="molecule type" value="Genomic_DNA"/>
</dbReference>
<dbReference type="SMART" id="SM00450">
    <property type="entry name" value="RHOD"/>
    <property type="match status" value="1"/>
</dbReference>
<protein>
    <submittedName>
        <fullName evidence="2">Rhodanese-related sulfurtransferase</fullName>
    </submittedName>
</protein>
<reference evidence="2 3" key="1">
    <citation type="submission" date="2016-10" db="EMBL/GenBank/DDBJ databases">
        <authorList>
            <person name="de Groot N.N."/>
        </authorList>
    </citation>
    <scope>NUCLEOTIDE SEQUENCE [LARGE SCALE GENOMIC DNA]</scope>
    <source>
        <strain evidence="2 3">DSM 19012</strain>
    </source>
</reference>
<organism evidence="2 3">
    <name type="scientific">Thermophagus xiamenensis</name>
    <dbReference type="NCBI Taxonomy" id="385682"/>
    <lineage>
        <taxon>Bacteria</taxon>
        <taxon>Pseudomonadati</taxon>
        <taxon>Bacteroidota</taxon>
        <taxon>Bacteroidia</taxon>
        <taxon>Marinilabiliales</taxon>
        <taxon>Marinilabiliaceae</taxon>
        <taxon>Thermophagus</taxon>
    </lineage>
</organism>
<evidence type="ECO:0000259" key="1">
    <source>
        <dbReference type="PROSITE" id="PS50206"/>
    </source>
</evidence>
<dbReference type="AlphaFoldDB" id="A0A1I2BJL6"/>
<dbReference type="PROSITE" id="PS50206">
    <property type="entry name" value="RHODANESE_3"/>
    <property type="match status" value="1"/>
</dbReference>
<evidence type="ECO:0000313" key="3">
    <source>
        <dbReference type="Proteomes" id="UP000181976"/>
    </source>
</evidence>
<dbReference type="CDD" id="cd00158">
    <property type="entry name" value="RHOD"/>
    <property type="match status" value="1"/>
</dbReference>
<proteinExistence type="predicted"/>
<dbReference type="InterPro" id="IPR050229">
    <property type="entry name" value="GlpE_sulfurtransferase"/>
</dbReference>
<dbReference type="InterPro" id="IPR036873">
    <property type="entry name" value="Rhodanese-like_dom_sf"/>
</dbReference>
<dbReference type="PANTHER" id="PTHR43031:SF1">
    <property type="entry name" value="PYRIDINE NUCLEOTIDE-DISULPHIDE OXIDOREDUCTASE"/>
    <property type="match status" value="1"/>
</dbReference>
<keyword evidence="2" id="KW-0808">Transferase</keyword>
<sequence length="130" mass="14716">MNELEKVIKEMDFRHFGTGQHNMDAETFLTSDNTVLLDIRTKEEVDTLKLPLSHFCPVIEIPTHEVPDRIEEIPKDKTIGVFCSAGVRAVIIFVYLRSKGFNNVKIIPGGYSGLIEAIKPGKLYKKLNNE</sequence>
<name>A0A1I2BJL6_9BACT</name>